<feature type="active site" description="Proton acceptor" evidence="4">
    <location>
        <position position="47"/>
    </location>
</feature>
<dbReference type="PANTHER" id="PTHR42812">
    <property type="entry name" value="BETA-XYLOSIDASE"/>
    <property type="match status" value="1"/>
</dbReference>
<gene>
    <name evidence="8" type="ORF">GCM10017781_32980</name>
    <name evidence="9" type="ORF">HNQ07_003558</name>
</gene>
<protein>
    <submittedName>
        <fullName evidence="9">Beta-xylosidase</fullName>
    </submittedName>
    <submittedName>
        <fullName evidence="8">Glycoside hydrolase</fullName>
    </submittedName>
</protein>
<evidence type="ECO:0000313" key="11">
    <source>
        <dbReference type="Proteomes" id="UP000619376"/>
    </source>
</evidence>
<keyword evidence="7" id="KW-0732">Signal</keyword>
<keyword evidence="3 6" id="KW-0326">Glycosidase</keyword>
<feature type="signal peptide" evidence="7">
    <location>
        <begin position="1"/>
        <end position="19"/>
    </location>
</feature>
<evidence type="ECO:0000313" key="9">
    <source>
        <dbReference type="EMBL" id="MBB5378057.1"/>
    </source>
</evidence>
<dbReference type="Proteomes" id="UP000539473">
    <property type="component" value="Unassembled WGS sequence"/>
</dbReference>
<accession>A0A7W8KH19</accession>
<evidence type="ECO:0000256" key="7">
    <source>
        <dbReference type="SAM" id="SignalP"/>
    </source>
</evidence>
<dbReference type="CDD" id="cd08999">
    <property type="entry name" value="GH43_ABN-like"/>
    <property type="match status" value="1"/>
</dbReference>
<keyword evidence="11" id="KW-1185">Reference proteome</keyword>
<evidence type="ECO:0000256" key="3">
    <source>
        <dbReference type="ARBA" id="ARBA00023295"/>
    </source>
</evidence>
<dbReference type="EMBL" id="JACHFK010000010">
    <property type="protein sequence ID" value="MBB5378057.1"/>
    <property type="molecule type" value="Genomic_DNA"/>
</dbReference>
<dbReference type="SUPFAM" id="SSF75005">
    <property type="entry name" value="Arabinanase/levansucrase/invertase"/>
    <property type="match status" value="1"/>
</dbReference>
<reference evidence="8" key="4">
    <citation type="submission" date="2024-05" db="EMBL/GenBank/DDBJ databases">
        <authorList>
            <person name="Sun Q."/>
            <person name="Zhou Y."/>
        </authorList>
    </citation>
    <scope>NUCLEOTIDE SEQUENCE</scope>
    <source>
        <strain evidence="8">CGMCC 1.18437</strain>
    </source>
</reference>
<dbReference type="InterPro" id="IPR023296">
    <property type="entry name" value="Glyco_hydro_beta-prop_sf"/>
</dbReference>
<dbReference type="Gene3D" id="2.115.10.20">
    <property type="entry name" value="Glycosyl hydrolase domain, family 43"/>
    <property type="match status" value="1"/>
</dbReference>
<evidence type="ECO:0000256" key="4">
    <source>
        <dbReference type="PIRSR" id="PIRSR606710-1"/>
    </source>
</evidence>
<reference evidence="8" key="1">
    <citation type="journal article" date="2014" name="Int. J. Syst. Evol. Microbiol.">
        <title>Complete genome of a new Firmicutes species belonging to the dominant human colonic microbiota ('Ruminococcus bicirculans') reveals two chromosomes and a selective capacity to utilize plant glucans.</title>
        <authorList>
            <consortium name="NISC Comparative Sequencing Program"/>
            <person name="Wegmann U."/>
            <person name="Louis P."/>
            <person name="Goesmann A."/>
            <person name="Henrissat B."/>
            <person name="Duncan S.H."/>
            <person name="Flint H.J."/>
        </authorList>
    </citation>
    <scope>NUCLEOTIDE SEQUENCE</scope>
    <source>
        <strain evidence="8">CGMCC 1.18437</strain>
    </source>
</reference>
<sequence>MTWTARCVLVLGLCVTALAGFNARAGGGGPPMTTTYTNPVLDDNVPDPFVLKVGSWYYAYVTNGNGGDVPVHRSRDLVHWSYVGDALASQPRWARGGLTWAPEVMAFGPNRFVLYYTTRDVLSERQCVGAAVARSPEGPFTDASERPLVCQADLGGSIDASPFQDKDGQRYLLWKNDGNCCNLSTGIYLQKLSADGLALVGKETLLISNGALWEGAVIEAPTLHYSDGFYYLLYSGASYDNETYAVGYATSRALTGPYTKAPEPLVVTSGRVVGPGHQSVVQDGAGQTWLVYHAWTLGAVGDANGGQRSMRLDRVGFKNGRVIFGGVTLTPQPAPTP</sequence>
<comment type="caution">
    <text evidence="9">The sequence shown here is derived from an EMBL/GenBank/DDBJ whole genome shotgun (WGS) entry which is preliminary data.</text>
</comment>
<feature type="chain" id="PRO_5030551062" evidence="7">
    <location>
        <begin position="20"/>
        <end position="337"/>
    </location>
</feature>
<evidence type="ECO:0000313" key="8">
    <source>
        <dbReference type="EMBL" id="GHF54090.1"/>
    </source>
</evidence>
<organism evidence="9 10">
    <name type="scientific">Deinococcus metalli</name>
    <dbReference type="NCBI Taxonomy" id="1141878"/>
    <lineage>
        <taxon>Bacteria</taxon>
        <taxon>Thermotogati</taxon>
        <taxon>Deinococcota</taxon>
        <taxon>Deinococci</taxon>
        <taxon>Deinococcales</taxon>
        <taxon>Deinococcaceae</taxon>
        <taxon>Deinococcus</taxon>
    </lineage>
</organism>
<evidence type="ECO:0000256" key="5">
    <source>
        <dbReference type="PIRSR" id="PIRSR606710-2"/>
    </source>
</evidence>
<evidence type="ECO:0000256" key="6">
    <source>
        <dbReference type="RuleBase" id="RU361187"/>
    </source>
</evidence>
<dbReference type="GO" id="GO:0004553">
    <property type="term" value="F:hydrolase activity, hydrolyzing O-glycosyl compounds"/>
    <property type="evidence" value="ECO:0007669"/>
    <property type="project" value="InterPro"/>
</dbReference>
<feature type="active site" description="Proton donor" evidence="4">
    <location>
        <position position="219"/>
    </location>
</feature>
<dbReference type="GO" id="GO:0005975">
    <property type="term" value="P:carbohydrate metabolic process"/>
    <property type="evidence" value="ECO:0007669"/>
    <property type="project" value="InterPro"/>
</dbReference>
<dbReference type="AlphaFoldDB" id="A0A7W8KH19"/>
<dbReference type="Proteomes" id="UP000619376">
    <property type="component" value="Unassembled WGS sequence"/>
</dbReference>
<dbReference type="PANTHER" id="PTHR42812:SF5">
    <property type="entry name" value="ENDO-ARABINASE"/>
    <property type="match status" value="1"/>
</dbReference>
<dbReference type="RefSeq" id="WP_184114162.1">
    <property type="nucleotide sequence ID" value="NZ_BNAJ01000009.1"/>
</dbReference>
<dbReference type="EMBL" id="BNAJ01000009">
    <property type="protein sequence ID" value="GHF54090.1"/>
    <property type="molecule type" value="Genomic_DNA"/>
</dbReference>
<comment type="similarity">
    <text evidence="1 6">Belongs to the glycosyl hydrolase 43 family.</text>
</comment>
<dbReference type="InterPro" id="IPR051795">
    <property type="entry name" value="Glycosyl_Hydrlase_43"/>
</dbReference>
<evidence type="ECO:0000313" key="10">
    <source>
        <dbReference type="Proteomes" id="UP000539473"/>
    </source>
</evidence>
<reference evidence="9 10" key="3">
    <citation type="submission" date="2020-08" db="EMBL/GenBank/DDBJ databases">
        <title>Genomic Encyclopedia of Type Strains, Phase IV (KMG-IV): sequencing the most valuable type-strain genomes for metagenomic binning, comparative biology and taxonomic classification.</title>
        <authorList>
            <person name="Goeker M."/>
        </authorList>
    </citation>
    <scope>NUCLEOTIDE SEQUENCE [LARGE SCALE GENOMIC DNA]</scope>
    <source>
        <strain evidence="9 10">DSM 27521</strain>
    </source>
</reference>
<keyword evidence="2 6" id="KW-0378">Hydrolase</keyword>
<dbReference type="Pfam" id="PF04616">
    <property type="entry name" value="Glyco_hydro_43"/>
    <property type="match status" value="1"/>
</dbReference>
<evidence type="ECO:0000256" key="1">
    <source>
        <dbReference type="ARBA" id="ARBA00009865"/>
    </source>
</evidence>
<feature type="site" description="Important for catalytic activity, responsible for pKa modulation of the active site Glu and correct orientation of both the proton donor and substrate" evidence="5">
    <location>
        <position position="159"/>
    </location>
</feature>
<proteinExistence type="inferred from homology"/>
<reference evidence="11" key="2">
    <citation type="journal article" date="2019" name="Int. J. Syst. Evol. Microbiol.">
        <title>The Global Catalogue of Microorganisms (GCM) 10K type strain sequencing project: providing services to taxonomists for standard genome sequencing and annotation.</title>
        <authorList>
            <consortium name="The Broad Institute Genomics Platform"/>
            <consortium name="The Broad Institute Genome Sequencing Center for Infectious Disease"/>
            <person name="Wu L."/>
            <person name="Ma J."/>
        </authorList>
    </citation>
    <scope>NUCLEOTIDE SEQUENCE [LARGE SCALE GENOMIC DNA]</scope>
    <source>
        <strain evidence="11">CGMCC 1.18437</strain>
    </source>
</reference>
<dbReference type="InterPro" id="IPR006710">
    <property type="entry name" value="Glyco_hydro_43"/>
</dbReference>
<evidence type="ECO:0000256" key="2">
    <source>
        <dbReference type="ARBA" id="ARBA00022801"/>
    </source>
</evidence>
<name>A0A7W8KH19_9DEIO</name>